<reference evidence="14" key="2">
    <citation type="submission" date="2025-08" db="UniProtKB">
        <authorList>
            <consortium name="RefSeq"/>
        </authorList>
    </citation>
    <scope>IDENTIFICATION</scope>
    <source>
        <tissue evidence="14">Young leaves</tissue>
    </source>
</reference>
<dbReference type="KEGG" id="pda:103713822"/>
<keyword evidence="5 11" id="KW-0812">Transmembrane</keyword>
<evidence type="ECO:0000256" key="5">
    <source>
        <dbReference type="ARBA" id="ARBA00022692"/>
    </source>
</evidence>
<evidence type="ECO:0000313" key="13">
    <source>
        <dbReference type="Proteomes" id="UP000228380"/>
    </source>
</evidence>
<dbReference type="OrthoDB" id="907479at2759"/>
<keyword evidence="10 11" id="KW-0472">Membrane</keyword>
<comment type="cofactor">
    <cofactor evidence="1">
        <name>heme b</name>
        <dbReference type="ChEBI" id="CHEBI:60344"/>
    </cofactor>
</comment>
<evidence type="ECO:0000256" key="8">
    <source>
        <dbReference type="ARBA" id="ARBA00022989"/>
    </source>
</evidence>
<dbReference type="Proteomes" id="UP000228380">
    <property type="component" value="Chromosome 6"/>
</dbReference>
<comment type="subcellular location">
    <subcellularLocation>
        <location evidence="2">Membrane</location>
        <topology evidence="2">Multi-pass membrane protein</topology>
    </subcellularLocation>
</comment>
<sequence length="153" mass="17343">MAYKAVPGTTKMRKFVHMSLHLVALALGGLGLHAVFKFTRDSKDPDMRTLHTWLGMGTICLYAFQWFIAFFSFIFPGTTYKMRANMKPWHAFFGAVIFLMAICSAETGLVERFNLVIVKFGSEALLIDFIGITILLFGIFTILSVILPRPYYN</sequence>
<keyword evidence="4" id="KW-0349">Heme</keyword>
<proteinExistence type="predicted"/>
<dbReference type="PROSITE" id="PS50939">
    <property type="entry name" value="CYTOCHROME_B561"/>
    <property type="match status" value="1"/>
</dbReference>
<evidence type="ECO:0000256" key="6">
    <source>
        <dbReference type="ARBA" id="ARBA00022723"/>
    </source>
</evidence>
<gene>
    <name evidence="14" type="primary">LOC103713822</name>
</gene>
<dbReference type="AlphaFoldDB" id="A0A8B7MUZ1"/>
<name>A0A8B7MUZ1_PHODC</name>
<dbReference type="PANTHER" id="PTHR10106">
    <property type="entry name" value="CYTOCHROME B561-RELATED"/>
    <property type="match status" value="1"/>
</dbReference>
<keyword evidence="9" id="KW-0408">Iron</keyword>
<evidence type="ECO:0000256" key="4">
    <source>
        <dbReference type="ARBA" id="ARBA00022617"/>
    </source>
</evidence>
<evidence type="ECO:0000256" key="2">
    <source>
        <dbReference type="ARBA" id="ARBA00004141"/>
    </source>
</evidence>
<feature type="domain" description="Cytochrome b561" evidence="12">
    <location>
        <begin position="1"/>
        <end position="146"/>
    </location>
</feature>
<feature type="transmembrane region" description="Helical" evidence="11">
    <location>
        <begin position="89"/>
        <end position="109"/>
    </location>
</feature>
<keyword evidence="6" id="KW-0479">Metal-binding</keyword>
<keyword evidence="3" id="KW-0813">Transport</keyword>
<dbReference type="InterPro" id="IPR006593">
    <property type="entry name" value="Cyt_b561/ferric_Rdtase_TM"/>
</dbReference>
<evidence type="ECO:0000259" key="12">
    <source>
        <dbReference type="PROSITE" id="PS50939"/>
    </source>
</evidence>
<organism evidence="13 14">
    <name type="scientific">Phoenix dactylifera</name>
    <name type="common">Date palm</name>
    <dbReference type="NCBI Taxonomy" id="42345"/>
    <lineage>
        <taxon>Eukaryota</taxon>
        <taxon>Viridiplantae</taxon>
        <taxon>Streptophyta</taxon>
        <taxon>Embryophyta</taxon>
        <taxon>Tracheophyta</taxon>
        <taxon>Spermatophyta</taxon>
        <taxon>Magnoliopsida</taxon>
        <taxon>Liliopsida</taxon>
        <taxon>Arecaceae</taxon>
        <taxon>Coryphoideae</taxon>
        <taxon>Phoeniceae</taxon>
        <taxon>Phoenix</taxon>
    </lineage>
</organism>
<dbReference type="GO" id="GO:0016020">
    <property type="term" value="C:membrane"/>
    <property type="evidence" value="ECO:0007669"/>
    <property type="project" value="UniProtKB-SubCell"/>
</dbReference>
<keyword evidence="7" id="KW-0249">Electron transport</keyword>
<dbReference type="SMART" id="SM00665">
    <property type="entry name" value="B561"/>
    <property type="match status" value="1"/>
</dbReference>
<evidence type="ECO:0000256" key="1">
    <source>
        <dbReference type="ARBA" id="ARBA00001970"/>
    </source>
</evidence>
<dbReference type="Pfam" id="PF03188">
    <property type="entry name" value="Cytochrom_B561"/>
    <property type="match status" value="1"/>
</dbReference>
<feature type="transmembrane region" description="Helical" evidence="11">
    <location>
        <begin position="129"/>
        <end position="147"/>
    </location>
</feature>
<dbReference type="RefSeq" id="XP_017699602.2">
    <property type="nucleotide sequence ID" value="XM_017844113.2"/>
</dbReference>
<dbReference type="GO" id="GO:0016491">
    <property type="term" value="F:oxidoreductase activity"/>
    <property type="evidence" value="ECO:0007669"/>
    <property type="project" value="InterPro"/>
</dbReference>
<keyword evidence="13" id="KW-1185">Reference proteome</keyword>
<evidence type="ECO:0000256" key="10">
    <source>
        <dbReference type="ARBA" id="ARBA00023136"/>
    </source>
</evidence>
<reference evidence="13" key="1">
    <citation type="journal article" date="2019" name="Nat. Commun.">
        <title>Genome-wide association mapping of date palm fruit traits.</title>
        <authorList>
            <person name="Hazzouri K.M."/>
            <person name="Gros-Balthazard M."/>
            <person name="Flowers J.M."/>
            <person name="Copetti D."/>
            <person name="Lemansour A."/>
            <person name="Lebrun M."/>
            <person name="Masmoudi K."/>
            <person name="Ferrand S."/>
            <person name="Dhar M.I."/>
            <person name="Fresquez Z.A."/>
            <person name="Rosas U."/>
            <person name="Zhang J."/>
            <person name="Talag J."/>
            <person name="Lee S."/>
            <person name="Kudrna D."/>
            <person name="Powell R.F."/>
            <person name="Leitch I.J."/>
            <person name="Krueger R.R."/>
            <person name="Wing R.A."/>
            <person name="Amiri K.M.A."/>
            <person name="Purugganan M.D."/>
        </authorList>
    </citation>
    <scope>NUCLEOTIDE SEQUENCE [LARGE SCALE GENOMIC DNA]</scope>
    <source>
        <strain evidence="13">cv. Khalas</strain>
    </source>
</reference>
<dbReference type="InterPro" id="IPR043205">
    <property type="entry name" value="CYB561/CYBRD1-like"/>
</dbReference>
<evidence type="ECO:0000256" key="7">
    <source>
        <dbReference type="ARBA" id="ARBA00022982"/>
    </source>
</evidence>
<protein>
    <submittedName>
        <fullName evidence="14">Transmembrane ascorbate ferrireductase 1-like</fullName>
    </submittedName>
</protein>
<dbReference type="GeneID" id="103713822"/>
<dbReference type="GO" id="GO:0046872">
    <property type="term" value="F:metal ion binding"/>
    <property type="evidence" value="ECO:0007669"/>
    <property type="project" value="UniProtKB-KW"/>
</dbReference>
<evidence type="ECO:0000256" key="3">
    <source>
        <dbReference type="ARBA" id="ARBA00022448"/>
    </source>
</evidence>
<evidence type="ECO:0000256" key="9">
    <source>
        <dbReference type="ARBA" id="ARBA00023004"/>
    </source>
</evidence>
<feature type="transmembrane region" description="Helical" evidence="11">
    <location>
        <begin position="53"/>
        <end position="77"/>
    </location>
</feature>
<keyword evidence="8 11" id="KW-1133">Transmembrane helix</keyword>
<accession>A0A8B7MUZ1</accession>
<evidence type="ECO:0000256" key="11">
    <source>
        <dbReference type="SAM" id="Phobius"/>
    </source>
</evidence>
<dbReference type="PANTHER" id="PTHR10106:SF22">
    <property type="entry name" value="TRANSMEMBRANE ASCORBATE FERRIREDUCTASE 1"/>
    <property type="match status" value="1"/>
</dbReference>
<evidence type="ECO:0000313" key="14">
    <source>
        <dbReference type="RefSeq" id="XP_017699602.2"/>
    </source>
</evidence>
<dbReference type="Gene3D" id="1.20.120.1770">
    <property type="match status" value="1"/>
</dbReference>